<name>A0AAE8MQC2_9PEZI</name>
<reference evidence="2" key="1">
    <citation type="submission" date="2018-03" db="EMBL/GenBank/DDBJ databases">
        <authorList>
            <person name="Guldener U."/>
        </authorList>
    </citation>
    <scope>NUCLEOTIDE SEQUENCE</scope>
</reference>
<feature type="compositionally biased region" description="Low complexity" evidence="1">
    <location>
        <begin position="162"/>
        <end position="176"/>
    </location>
</feature>
<accession>A0AAE8MQC2</accession>
<keyword evidence="3" id="KW-1185">Reference proteome</keyword>
<dbReference type="AlphaFoldDB" id="A0AAE8MQC2"/>
<evidence type="ECO:0000313" key="2">
    <source>
        <dbReference type="EMBL" id="SPN97469.1"/>
    </source>
</evidence>
<feature type="region of interest" description="Disordered" evidence="1">
    <location>
        <begin position="527"/>
        <end position="547"/>
    </location>
</feature>
<proteinExistence type="predicted"/>
<organism evidence="2 3">
    <name type="scientific">Cephalotrichum gorgonifer</name>
    <dbReference type="NCBI Taxonomy" id="2041049"/>
    <lineage>
        <taxon>Eukaryota</taxon>
        <taxon>Fungi</taxon>
        <taxon>Dikarya</taxon>
        <taxon>Ascomycota</taxon>
        <taxon>Pezizomycotina</taxon>
        <taxon>Sordariomycetes</taxon>
        <taxon>Hypocreomycetidae</taxon>
        <taxon>Microascales</taxon>
        <taxon>Microascaceae</taxon>
        <taxon>Cephalotrichum</taxon>
    </lineage>
</organism>
<protein>
    <submittedName>
        <fullName evidence="2">Uncharacterized protein</fullName>
    </submittedName>
</protein>
<comment type="caution">
    <text evidence="2">The sequence shown here is derived from an EMBL/GenBank/DDBJ whole genome shotgun (WGS) entry which is preliminary data.</text>
</comment>
<gene>
    <name evidence="2" type="ORF">DNG_00983</name>
</gene>
<feature type="compositionally biased region" description="Polar residues" evidence="1">
    <location>
        <begin position="240"/>
        <end position="253"/>
    </location>
</feature>
<evidence type="ECO:0000313" key="3">
    <source>
        <dbReference type="Proteomes" id="UP001187682"/>
    </source>
</evidence>
<dbReference type="EMBL" id="ONZQ02000001">
    <property type="protein sequence ID" value="SPN97469.1"/>
    <property type="molecule type" value="Genomic_DNA"/>
</dbReference>
<evidence type="ECO:0000256" key="1">
    <source>
        <dbReference type="SAM" id="MobiDB-lite"/>
    </source>
</evidence>
<feature type="region of interest" description="Disordered" evidence="1">
    <location>
        <begin position="63"/>
        <end position="222"/>
    </location>
</feature>
<dbReference type="Proteomes" id="UP001187682">
    <property type="component" value="Unassembled WGS sequence"/>
</dbReference>
<sequence>MEEQDLVFAAMKEELGNQRVDTLPLDNSSRRPSYQPRRTRVIRTAAMMKMASGWKNAIASGVFNDSDSRPVQGLEDMGGPRLYDTLNPRRSSARPPAWTTRPEDQEPEACQPTRGPAPAVRLSPPSTMDSGPKAATGTPHPPVPILTHHANAPPTPGPSPTAPTTGGSVGASSGAPGKPPADSQAAVPQPKPSRGLGSSRWASSEGNPKPTMGSQVSSPNVRELKVTNGEEVLRQEAAQRDQNQPEKQTSSPAMDQPVSIDGQDACQSASHRDMVEQATQGLANLKITESEPSHRAGEDPFIGANAWLLDPLGTKACALYLVEGDHDDAVFRVDLGSDTRGSHDLLDLLSYTCCGTLLDLAFRSVANDLIGYSFELETEKTLKKFVEVMESLRDLTLQILSEELNDLKGSSTSAMIRKQTEKGDWIAHSVGLTTVTYGFPTPKRREISLRPELKRASTTQRLPSPSAKAETPTSKGQRLTYSAEGLETLRNASIIPRGMNTDFIQSMKQASHKKTDSQECVVGMDASVSSQARVERSGEGGDDSSTVLGEIHRSVSKNKAWLFKSGTGL</sequence>
<feature type="region of interest" description="Disordered" evidence="1">
    <location>
        <begin position="449"/>
        <end position="477"/>
    </location>
</feature>
<feature type="compositionally biased region" description="Polar residues" evidence="1">
    <location>
        <begin position="200"/>
        <end position="220"/>
    </location>
</feature>
<feature type="region of interest" description="Disordered" evidence="1">
    <location>
        <begin position="235"/>
        <end position="273"/>
    </location>
</feature>